<proteinExistence type="predicted"/>
<accession>A0ABW3MD85</accession>
<sequence>MPEWFVDDRCTNCDVARQLAPGLIEQVGNRSKVIRQPRNNTEEAALVSAAFACPTKSIRLTDGRVPPALDPYPMALTPDVYFCGHNSYDTAGANSYLVIRPGGNLMIDTPRFSEPLAARYERLGRITDVLLTHRDHAAHGRQYADRFGAKLWIHQGDLAAAPDADRVVTQRTDVVDGVTVYPFPGHTEGSVLFLVDDKYCFSGDSMYWSRRTGDIEVAETVTWFSIKVLARTFAESVADLRFEWLLPGHGDRIRLPADEMSQRLQGLADRLQAYEEQEIDFTAVRW</sequence>
<dbReference type="InterPro" id="IPR036866">
    <property type="entry name" value="RibonucZ/Hydroxyglut_hydro"/>
</dbReference>
<dbReference type="InterPro" id="IPR001279">
    <property type="entry name" value="Metallo-B-lactamas"/>
</dbReference>
<dbReference type="CDD" id="cd07727">
    <property type="entry name" value="YmaE-like_MBL-fold"/>
    <property type="match status" value="1"/>
</dbReference>
<protein>
    <submittedName>
        <fullName evidence="2">MBL fold metallo-hydrolase</fullName>
    </submittedName>
</protein>
<dbReference type="EMBL" id="JBHTIS010000971">
    <property type="protein sequence ID" value="MFD1047199.1"/>
    <property type="molecule type" value="Genomic_DNA"/>
</dbReference>
<evidence type="ECO:0000313" key="2">
    <source>
        <dbReference type="EMBL" id="MFD1047199.1"/>
    </source>
</evidence>
<comment type="caution">
    <text evidence="2">The sequence shown here is derived from an EMBL/GenBank/DDBJ whole genome shotgun (WGS) entry which is preliminary data.</text>
</comment>
<dbReference type="Gene3D" id="3.60.15.10">
    <property type="entry name" value="Ribonuclease Z/Hydroxyacylglutathione hydrolase-like"/>
    <property type="match status" value="1"/>
</dbReference>
<dbReference type="PANTHER" id="PTHR42773">
    <property type="entry name" value="METALLO-BETA-LACTAMASE-RELATED"/>
    <property type="match status" value="1"/>
</dbReference>
<dbReference type="Pfam" id="PF13370">
    <property type="entry name" value="Fer4_13"/>
    <property type="match status" value="1"/>
</dbReference>
<keyword evidence="3" id="KW-1185">Reference proteome</keyword>
<reference evidence="3" key="1">
    <citation type="journal article" date="2019" name="Int. J. Syst. Evol. Microbiol.">
        <title>The Global Catalogue of Microorganisms (GCM) 10K type strain sequencing project: providing services to taxonomists for standard genome sequencing and annotation.</title>
        <authorList>
            <consortium name="The Broad Institute Genomics Platform"/>
            <consortium name="The Broad Institute Genome Sequencing Center for Infectious Disease"/>
            <person name="Wu L."/>
            <person name="Ma J."/>
        </authorList>
    </citation>
    <scope>NUCLEOTIDE SEQUENCE [LARGE SCALE GENOMIC DNA]</scope>
    <source>
        <strain evidence="3">JCM 31486</strain>
    </source>
</reference>
<dbReference type="Gene3D" id="3.30.70.20">
    <property type="match status" value="1"/>
</dbReference>
<dbReference type="PANTHER" id="PTHR42773:SF1">
    <property type="entry name" value="METALLO-BETA-LACTAMASE FAMILY PROTEIN"/>
    <property type="match status" value="1"/>
</dbReference>
<dbReference type="SUPFAM" id="SSF56281">
    <property type="entry name" value="Metallo-hydrolase/oxidoreductase"/>
    <property type="match status" value="1"/>
</dbReference>
<dbReference type="SMART" id="SM00849">
    <property type="entry name" value="Lactamase_B"/>
    <property type="match status" value="1"/>
</dbReference>
<evidence type="ECO:0000313" key="3">
    <source>
        <dbReference type="Proteomes" id="UP001597045"/>
    </source>
</evidence>
<name>A0ABW3MD85_9PSEU</name>
<gene>
    <name evidence="2" type="ORF">ACFQ1S_17415</name>
</gene>
<organism evidence="2 3">
    <name type="scientific">Kibdelosporangium lantanae</name>
    <dbReference type="NCBI Taxonomy" id="1497396"/>
    <lineage>
        <taxon>Bacteria</taxon>
        <taxon>Bacillati</taxon>
        <taxon>Actinomycetota</taxon>
        <taxon>Actinomycetes</taxon>
        <taxon>Pseudonocardiales</taxon>
        <taxon>Pseudonocardiaceae</taxon>
        <taxon>Kibdelosporangium</taxon>
    </lineage>
</organism>
<evidence type="ECO:0000259" key="1">
    <source>
        <dbReference type="SMART" id="SM00849"/>
    </source>
</evidence>
<feature type="domain" description="Metallo-beta-lactamase" evidence="1">
    <location>
        <begin position="92"/>
        <end position="249"/>
    </location>
</feature>
<dbReference type="Proteomes" id="UP001597045">
    <property type="component" value="Unassembled WGS sequence"/>
</dbReference>
<dbReference type="Pfam" id="PF14597">
    <property type="entry name" value="Lactamase_B_5"/>
    <property type="match status" value="1"/>
</dbReference>